<organism evidence="2 3">
    <name type="scientific">Acrobeloides nanus</name>
    <dbReference type="NCBI Taxonomy" id="290746"/>
    <lineage>
        <taxon>Eukaryota</taxon>
        <taxon>Metazoa</taxon>
        <taxon>Ecdysozoa</taxon>
        <taxon>Nematoda</taxon>
        <taxon>Chromadorea</taxon>
        <taxon>Rhabditida</taxon>
        <taxon>Tylenchina</taxon>
        <taxon>Cephalobomorpha</taxon>
        <taxon>Cephaloboidea</taxon>
        <taxon>Cephalobidae</taxon>
        <taxon>Acrobeloides</taxon>
    </lineage>
</organism>
<dbReference type="AlphaFoldDB" id="A0A914D9N0"/>
<proteinExistence type="predicted"/>
<keyword evidence="2" id="KW-1185">Reference proteome</keyword>
<accession>A0A914D9N0</accession>
<evidence type="ECO:0000313" key="2">
    <source>
        <dbReference type="Proteomes" id="UP000887540"/>
    </source>
</evidence>
<dbReference type="WBParaSite" id="ACRNAN_scaffold21722.g20397.t1">
    <property type="protein sequence ID" value="ACRNAN_scaffold21722.g20397.t1"/>
    <property type="gene ID" value="ACRNAN_scaffold21722.g20397"/>
</dbReference>
<evidence type="ECO:0000313" key="3">
    <source>
        <dbReference type="WBParaSite" id="ACRNAN_scaffold21722.g20397.t1"/>
    </source>
</evidence>
<evidence type="ECO:0000256" key="1">
    <source>
        <dbReference type="SAM" id="MobiDB-lite"/>
    </source>
</evidence>
<feature type="region of interest" description="Disordered" evidence="1">
    <location>
        <begin position="61"/>
        <end position="110"/>
    </location>
</feature>
<protein>
    <submittedName>
        <fullName evidence="3">Uncharacterized protein</fullName>
    </submittedName>
</protein>
<reference evidence="3" key="1">
    <citation type="submission" date="2022-11" db="UniProtKB">
        <authorList>
            <consortium name="WormBaseParasite"/>
        </authorList>
    </citation>
    <scope>IDENTIFICATION</scope>
</reference>
<dbReference type="Proteomes" id="UP000887540">
    <property type="component" value="Unplaced"/>
</dbReference>
<name>A0A914D9N0_9BILA</name>
<sequence>MADINPKNVATLILAQFSSQSDTDFHEEEKIMAQDIINDINRRLEYVDLTYEMETYEELIIEEQDPHDEEYNKKYEDSDYIDETTEIEKHETDPDYEEHESPEKKGQKRSTIDLEKALAVYREPVSRKRSFDSMNSKLPGIIKTVNDFRALERYDHFL</sequence>
<feature type="compositionally biased region" description="Basic and acidic residues" evidence="1">
    <location>
        <begin position="86"/>
        <end position="110"/>
    </location>
</feature>